<evidence type="ECO:0000313" key="3">
    <source>
        <dbReference type="EMBL" id="KVI11129.1"/>
    </source>
</evidence>
<evidence type="ECO:0000313" key="4">
    <source>
        <dbReference type="Proteomes" id="UP000243975"/>
    </source>
</evidence>
<feature type="transmembrane region" description="Helical" evidence="1">
    <location>
        <begin position="100"/>
        <end position="120"/>
    </location>
</feature>
<evidence type="ECO:0000259" key="2">
    <source>
        <dbReference type="Pfam" id="PF00063"/>
    </source>
</evidence>
<sequence>MRPSPNGWIQNLLLVSRDALAKIAYSRLVDKINSSIGQDSSSKYIIAVLDIYGFESFKTNRCFTVSLCKGYGPTGYALFVAVYAGLEVLAIPAIPFTMSAGLLFGPLNGTILVFISGTVIY</sequence>
<evidence type="ECO:0000256" key="1">
    <source>
        <dbReference type="SAM" id="Phobius"/>
    </source>
</evidence>
<dbReference type="InterPro" id="IPR027417">
    <property type="entry name" value="P-loop_NTPase"/>
</dbReference>
<keyword evidence="1" id="KW-0472">Membrane</keyword>
<dbReference type="InterPro" id="IPR053240">
    <property type="entry name" value="VTT_domain"/>
</dbReference>
<keyword evidence="1" id="KW-1133">Transmembrane helix</keyword>
<proteinExistence type="predicted"/>
<dbReference type="Proteomes" id="UP000243975">
    <property type="component" value="Unassembled WGS sequence"/>
</dbReference>
<protein>
    <submittedName>
        <fullName evidence="3">Myosin head, motor domain-containing protein</fullName>
    </submittedName>
</protein>
<dbReference type="Pfam" id="PF00063">
    <property type="entry name" value="Myosin_head"/>
    <property type="match status" value="1"/>
</dbReference>
<dbReference type="PANTHER" id="PTHR46826:SF1">
    <property type="entry name" value="TVP38_TMEM64 FAMILY MEMBRANE PROTEIN YDJX"/>
    <property type="match status" value="1"/>
</dbReference>
<feature type="transmembrane region" description="Helical" evidence="1">
    <location>
        <begin position="76"/>
        <end position="94"/>
    </location>
</feature>
<dbReference type="InterPro" id="IPR001609">
    <property type="entry name" value="Myosin_head_motor_dom-like"/>
</dbReference>
<feature type="domain" description="Myosin motor" evidence="2">
    <location>
        <begin position="15"/>
        <end position="60"/>
    </location>
</feature>
<dbReference type="GO" id="GO:0003774">
    <property type="term" value="F:cytoskeletal motor activity"/>
    <property type="evidence" value="ECO:0007669"/>
    <property type="project" value="InterPro"/>
</dbReference>
<dbReference type="SUPFAM" id="SSF52540">
    <property type="entry name" value="P-loop containing nucleoside triphosphate hydrolases"/>
    <property type="match status" value="1"/>
</dbReference>
<dbReference type="GO" id="GO:0016459">
    <property type="term" value="C:myosin complex"/>
    <property type="evidence" value="ECO:0007669"/>
    <property type="project" value="InterPro"/>
</dbReference>
<comment type="caution">
    <text evidence="3">The sequence shown here is derived from an EMBL/GenBank/DDBJ whole genome shotgun (WGS) entry which is preliminary data.</text>
</comment>
<keyword evidence="4" id="KW-1185">Reference proteome</keyword>
<keyword evidence="1" id="KW-0812">Transmembrane</keyword>
<accession>A0A103YL79</accession>
<dbReference type="PANTHER" id="PTHR46826">
    <property type="match status" value="1"/>
</dbReference>
<dbReference type="STRING" id="59895.A0A103YL79"/>
<dbReference type="AlphaFoldDB" id="A0A103YL79"/>
<reference evidence="3 4" key="1">
    <citation type="journal article" date="2016" name="Sci. Rep.">
        <title>The genome sequence of the outbreeding globe artichoke constructed de novo incorporating a phase-aware low-pass sequencing strategy of F1 progeny.</title>
        <authorList>
            <person name="Scaglione D."/>
            <person name="Reyes-Chin-Wo S."/>
            <person name="Acquadro A."/>
            <person name="Froenicke L."/>
            <person name="Portis E."/>
            <person name="Beitel C."/>
            <person name="Tirone M."/>
            <person name="Mauro R."/>
            <person name="Lo Monaco A."/>
            <person name="Mauromicale G."/>
            <person name="Faccioli P."/>
            <person name="Cattivelli L."/>
            <person name="Rieseberg L."/>
            <person name="Michelmore R."/>
            <person name="Lanteri S."/>
        </authorList>
    </citation>
    <scope>NUCLEOTIDE SEQUENCE [LARGE SCALE GENOMIC DNA]</scope>
    <source>
        <strain evidence="3">2C</strain>
    </source>
</reference>
<gene>
    <name evidence="3" type="ORF">Ccrd_010465</name>
</gene>
<dbReference type="GO" id="GO:0005524">
    <property type="term" value="F:ATP binding"/>
    <property type="evidence" value="ECO:0007669"/>
    <property type="project" value="InterPro"/>
</dbReference>
<dbReference type="EMBL" id="LEKV01000894">
    <property type="protein sequence ID" value="KVI11129.1"/>
    <property type="molecule type" value="Genomic_DNA"/>
</dbReference>
<organism evidence="3 4">
    <name type="scientific">Cynara cardunculus var. scolymus</name>
    <name type="common">Globe artichoke</name>
    <name type="synonym">Cynara scolymus</name>
    <dbReference type="NCBI Taxonomy" id="59895"/>
    <lineage>
        <taxon>Eukaryota</taxon>
        <taxon>Viridiplantae</taxon>
        <taxon>Streptophyta</taxon>
        <taxon>Embryophyta</taxon>
        <taxon>Tracheophyta</taxon>
        <taxon>Spermatophyta</taxon>
        <taxon>Magnoliopsida</taxon>
        <taxon>eudicotyledons</taxon>
        <taxon>Gunneridae</taxon>
        <taxon>Pentapetalae</taxon>
        <taxon>asterids</taxon>
        <taxon>campanulids</taxon>
        <taxon>Asterales</taxon>
        <taxon>Asteraceae</taxon>
        <taxon>Carduoideae</taxon>
        <taxon>Cardueae</taxon>
        <taxon>Carduinae</taxon>
        <taxon>Cynara</taxon>
    </lineage>
</organism>
<name>A0A103YL79_CYNCS</name>
<dbReference type="Gramene" id="KVI11129">
    <property type="protein sequence ID" value="KVI11129"/>
    <property type="gene ID" value="Ccrd_010465"/>
</dbReference>
<dbReference type="Gene3D" id="1.20.120.720">
    <property type="entry name" value="Myosin VI head, motor domain, U50 subdomain"/>
    <property type="match status" value="1"/>
</dbReference>